<evidence type="ECO:0000313" key="2">
    <source>
        <dbReference type="Proteomes" id="UP000285469"/>
    </source>
</evidence>
<dbReference type="GO" id="GO:0016787">
    <property type="term" value="F:hydrolase activity"/>
    <property type="evidence" value="ECO:0007669"/>
    <property type="project" value="UniProtKB-KW"/>
</dbReference>
<protein>
    <submittedName>
        <fullName evidence="1">Glycosyl hydrolase family 43</fullName>
    </submittedName>
</protein>
<gene>
    <name evidence="1" type="ORF">DWV70_18675</name>
</gene>
<organism evidence="1 2">
    <name type="scientific">Phocaeicola vulgatus</name>
    <name type="common">Bacteroides vulgatus</name>
    <dbReference type="NCBI Taxonomy" id="821"/>
    <lineage>
        <taxon>Bacteria</taxon>
        <taxon>Pseudomonadati</taxon>
        <taxon>Bacteroidota</taxon>
        <taxon>Bacteroidia</taxon>
        <taxon>Bacteroidales</taxon>
        <taxon>Bacteroidaceae</taxon>
        <taxon>Phocaeicola</taxon>
    </lineage>
</organism>
<dbReference type="Gene3D" id="2.60.120.260">
    <property type="entry name" value="Galactose-binding domain-like"/>
    <property type="match status" value="1"/>
</dbReference>
<dbReference type="Proteomes" id="UP000285469">
    <property type="component" value="Unassembled WGS sequence"/>
</dbReference>
<dbReference type="EMBL" id="QSAI01000043">
    <property type="protein sequence ID" value="RGW45345.1"/>
    <property type="molecule type" value="Genomic_DNA"/>
</dbReference>
<keyword evidence="1" id="KW-0378">Hydrolase</keyword>
<accession>A0AAE7ZS48</accession>
<comment type="caution">
    <text evidence="1">The sequence shown here is derived from an EMBL/GenBank/DDBJ whole genome shotgun (WGS) entry which is preliminary data.</text>
</comment>
<dbReference type="AlphaFoldDB" id="A0AAE7ZS48"/>
<name>A0AAE7ZS48_PHOVU</name>
<reference evidence="1 2" key="1">
    <citation type="submission" date="2018-08" db="EMBL/GenBank/DDBJ databases">
        <title>A genome reference for cultivated species of the human gut microbiota.</title>
        <authorList>
            <person name="Zou Y."/>
            <person name="Xue W."/>
            <person name="Luo G."/>
        </authorList>
    </citation>
    <scope>NUCLEOTIDE SEQUENCE [LARGE SCALE GENOMIC DNA]</scope>
    <source>
        <strain evidence="1 2">AF12-25</strain>
    </source>
</reference>
<sequence>PEKAIRIITPKMPKANYTLQVEITGVRPVWTDKTKTIYGSDDTFVTIDNVYHF</sequence>
<feature type="non-terminal residue" evidence="1">
    <location>
        <position position="1"/>
    </location>
</feature>
<proteinExistence type="predicted"/>
<evidence type="ECO:0000313" key="1">
    <source>
        <dbReference type="EMBL" id="RGW45345.1"/>
    </source>
</evidence>